<protein>
    <recommendedName>
        <fullName evidence="3">Translocation and assembly module subunit TamA</fullName>
    </recommendedName>
    <alternativeName>
        <fullName evidence="9">Autotransporter assembly factor TamA</fullName>
    </alternativeName>
</protein>
<evidence type="ECO:0000256" key="6">
    <source>
        <dbReference type="ARBA" id="ARBA00022729"/>
    </source>
</evidence>
<dbReference type="InterPro" id="IPR039910">
    <property type="entry name" value="D15-like"/>
</dbReference>
<evidence type="ECO:0000256" key="2">
    <source>
        <dbReference type="ARBA" id="ARBA00010248"/>
    </source>
</evidence>
<reference evidence="15 16" key="2">
    <citation type="journal article" date="2018" name="Int. J. Syst. Evol. Microbiol.">
        <title>Marinobacterium aestuarii sp. nov., a benzene-degrading marine bacterium isolated from estuary sediment.</title>
        <authorList>
            <person name="Bae S.S."/>
            <person name="Jung J."/>
            <person name="Chung D."/>
            <person name="Baek K."/>
        </authorList>
    </citation>
    <scope>NUCLEOTIDE SEQUENCE [LARGE SCALE GENOMIC DNA]</scope>
    <source>
        <strain evidence="15 16">ST58-10</strain>
    </source>
</reference>
<keyword evidence="6 11" id="KW-0732">Signal</keyword>
<evidence type="ECO:0000313" key="16">
    <source>
        <dbReference type="Proteomes" id="UP000078070"/>
    </source>
</evidence>
<dbReference type="KEGG" id="mars:A8C75_18875"/>
<feature type="signal peptide" evidence="11">
    <location>
        <begin position="1"/>
        <end position="25"/>
    </location>
</feature>
<dbReference type="Gene3D" id="3.10.20.310">
    <property type="entry name" value="membrane protein fhac"/>
    <property type="match status" value="3"/>
</dbReference>
<evidence type="ECO:0000259" key="12">
    <source>
        <dbReference type="Pfam" id="PF01103"/>
    </source>
</evidence>
<feature type="domain" description="POTRA" evidence="13">
    <location>
        <begin position="132"/>
        <end position="207"/>
    </location>
</feature>
<evidence type="ECO:0000256" key="8">
    <source>
        <dbReference type="ARBA" id="ARBA00023237"/>
    </source>
</evidence>
<keyword evidence="5" id="KW-0812">Transmembrane</keyword>
<dbReference type="InterPro" id="IPR035243">
    <property type="entry name" value="TamA_POTRA_Dom_1"/>
</dbReference>
<dbReference type="PANTHER" id="PTHR12815">
    <property type="entry name" value="SORTING AND ASSEMBLY MACHINERY SAMM50 PROTEIN FAMILY MEMBER"/>
    <property type="match status" value="1"/>
</dbReference>
<keyword evidence="7" id="KW-0472">Membrane</keyword>
<dbReference type="Proteomes" id="UP000078070">
    <property type="component" value="Chromosome"/>
</dbReference>
<feature type="domain" description="TamA POTRA" evidence="14">
    <location>
        <begin position="41"/>
        <end position="122"/>
    </location>
</feature>
<proteinExistence type="inferred from homology"/>
<dbReference type="GO" id="GO:0009279">
    <property type="term" value="C:cell outer membrane"/>
    <property type="evidence" value="ECO:0007669"/>
    <property type="project" value="UniProtKB-SubCell"/>
</dbReference>
<evidence type="ECO:0000256" key="1">
    <source>
        <dbReference type="ARBA" id="ARBA00004442"/>
    </source>
</evidence>
<evidence type="ECO:0000256" key="3">
    <source>
        <dbReference type="ARBA" id="ARBA00015419"/>
    </source>
</evidence>
<organism evidence="15 16">
    <name type="scientific">Marinobacterium aestuarii</name>
    <dbReference type="NCBI Taxonomy" id="1821621"/>
    <lineage>
        <taxon>Bacteria</taxon>
        <taxon>Pseudomonadati</taxon>
        <taxon>Pseudomonadota</taxon>
        <taxon>Gammaproteobacteria</taxon>
        <taxon>Oceanospirillales</taxon>
        <taxon>Oceanospirillaceae</taxon>
        <taxon>Marinobacterium</taxon>
    </lineage>
</organism>
<dbReference type="RefSeq" id="WP_067385849.1">
    <property type="nucleotide sequence ID" value="NZ_CP015839.1"/>
</dbReference>
<dbReference type="Pfam" id="PF17243">
    <property type="entry name" value="POTRA_TamA_1"/>
    <property type="match status" value="1"/>
</dbReference>
<accession>A0A1A9F1X4</accession>
<dbReference type="GO" id="GO:0097347">
    <property type="term" value="C:TAM protein secretion complex"/>
    <property type="evidence" value="ECO:0007669"/>
    <property type="project" value="TreeGrafter"/>
</dbReference>
<sequence>MITKKLPGWLLHSLLSALLYTPALATAAQHEQVVAERTLAVEVEGLNGDLPGELADNIRAFLAIERIKGEAAPMASRLQYLHRQAEEQIRTALQPFGYYQPSIKTELIDEPKQWLARYQVDPGEQVRLENVNVVVTGEAETDPQFVLALADNRLQKGQPLRHADYEALKSRLQSLASERGYYEAVLSRQQLLINPELNQANIELVLDSGPRYRIGAVNFSEAPVGEALLSRYVPFKEGDPVSSGRLLELQRGLTESDYFSRVEVQPSWDKAVDQVVPIAVDLEPNKRTAYRFGAGYGTDTGARLSASINRRWINQRGHSFTGVAQLSEVESTAAVQYNIPGQKPQTDSYSARLAWETELTDSTDSEILSLGVLWKKQLGPWQRLLSVDWEQERFTLDDETSSTSFLIPGMRWSTTNTDNPLNPTRGYRLSLELDAASEVLLSEADFVQAQAKGKHVLTLNNRTRLLTRAEIGVTAMDNFDLMPSSHRFFAGGDNSVRGYDYKQLGPTGSNGDVVGGRYLLVGSAEVDYRVAESWRVAAFYDAGNSLDSLSEPLKNGVGVGVRWQSPIGPVRVDLAKPLDDSGFRIHFTLGPDL</sequence>
<evidence type="ECO:0000256" key="9">
    <source>
        <dbReference type="ARBA" id="ARBA00033063"/>
    </source>
</evidence>
<dbReference type="Pfam" id="PF07244">
    <property type="entry name" value="POTRA"/>
    <property type="match status" value="2"/>
</dbReference>
<evidence type="ECO:0000256" key="11">
    <source>
        <dbReference type="SAM" id="SignalP"/>
    </source>
</evidence>
<keyword evidence="4" id="KW-1134">Transmembrane beta strand</keyword>
<dbReference type="InterPro" id="IPR010827">
    <property type="entry name" value="BamA/TamA_POTRA"/>
</dbReference>
<evidence type="ECO:0000256" key="5">
    <source>
        <dbReference type="ARBA" id="ARBA00022692"/>
    </source>
</evidence>
<dbReference type="Pfam" id="PF01103">
    <property type="entry name" value="Omp85"/>
    <property type="match status" value="1"/>
</dbReference>
<evidence type="ECO:0000256" key="4">
    <source>
        <dbReference type="ARBA" id="ARBA00022452"/>
    </source>
</evidence>
<comment type="subunit">
    <text evidence="10">Interacts with TamB to form the translocation and assembly module (TAM).</text>
</comment>
<dbReference type="EMBL" id="CP015839">
    <property type="protein sequence ID" value="ANG64334.1"/>
    <property type="molecule type" value="Genomic_DNA"/>
</dbReference>
<evidence type="ECO:0000313" key="15">
    <source>
        <dbReference type="EMBL" id="ANG64334.1"/>
    </source>
</evidence>
<feature type="chain" id="PRO_5008386633" description="Translocation and assembly module subunit TamA" evidence="11">
    <location>
        <begin position="26"/>
        <end position="593"/>
    </location>
</feature>
<evidence type="ECO:0000259" key="14">
    <source>
        <dbReference type="Pfam" id="PF17243"/>
    </source>
</evidence>
<evidence type="ECO:0000256" key="7">
    <source>
        <dbReference type="ARBA" id="ARBA00023136"/>
    </source>
</evidence>
<evidence type="ECO:0000259" key="13">
    <source>
        <dbReference type="Pfam" id="PF07244"/>
    </source>
</evidence>
<name>A0A1A9F1X4_9GAMM</name>
<evidence type="ECO:0000256" key="10">
    <source>
        <dbReference type="ARBA" id="ARBA00093548"/>
    </source>
</evidence>
<comment type="subcellular location">
    <subcellularLocation>
        <location evidence="1">Cell outer membrane</location>
    </subcellularLocation>
</comment>
<keyword evidence="16" id="KW-1185">Reference proteome</keyword>
<dbReference type="AlphaFoldDB" id="A0A1A9F1X4"/>
<dbReference type="STRING" id="1821621.A8C75_18875"/>
<dbReference type="Gene3D" id="2.40.160.50">
    <property type="entry name" value="membrane protein fhac: a member of the omp85/tpsb transporter family"/>
    <property type="match status" value="1"/>
</dbReference>
<dbReference type="PANTHER" id="PTHR12815:SF47">
    <property type="entry name" value="TRANSLOCATION AND ASSEMBLY MODULE SUBUNIT TAMA"/>
    <property type="match status" value="1"/>
</dbReference>
<feature type="domain" description="POTRA" evidence="13">
    <location>
        <begin position="212"/>
        <end position="274"/>
    </location>
</feature>
<dbReference type="GO" id="GO:0009306">
    <property type="term" value="P:protein secretion"/>
    <property type="evidence" value="ECO:0007669"/>
    <property type="project" value="TreeGrafter"/>
</dbReference>
<comment type="similarity">
    <text evidence="2">Belongs to the TamA family.</text>
</comment>
<keyword evidence="8" id="KW-0998">Cell outer membrane</keyword>
<feature type="domain" description="Bacterial surface antigen (D15)" evidence="12">
    <location>
        <begin position="293"/>
        <end position="590"/>
    </location>
</feature>
<gene>
    <name evidence="15" type="ORF">A8C75_18875</name>
</gene>
<dbReference type="InterPro" id="IPR000184">
    <property type="entry name" value="Bac_surfAg_D15"/>
</dbReference>
<reference evidence="16" key="1">
    <citation type="submission" date="2016-05" db="EMBL/GenBank/DDBJ databases">
        <authorList>
            <person name="Baek K."/>
            <person name="Yang S.-J."/>
        </authorList>
    </citation>
    <scope>NUCLEOTIDE SEQUENCE [LARGE SCALE GENOMIC DNA]</scope>
    <source>
        <strain evidence="16">ST58-10</strain>
    </source>
</reference>